<dbReference type="EMBL" id="VOIH02000004">
    <property type="protein sequence ID" value="KAF3449593.1"/>
    <property type="molecule type" value="Genomic_DNA"/>
</dbReference>
<keyword evidence="2" id="KW-1185">Reference proteome</keyword>
<organism evidence="1 2">
    <name type="scientific">Rhamnella rubrinervis</name>
    <dbReference type="NCBI Taxonomy" id="2594499"/>
    <lineage>
        <taxon>Eukaryota</taxon>
        <taxon>Viridiplantae</taxon>
        <taxon>Streptophyta</taxon>
        <taxon>Embryophyta</taxon>
        <taxon>Tracheophyta</taxon>
        <taxon>Spermatophyta</taxon>
        <taxon>Magnoliopsida</taxon>
        <taxon>eudicotyledons</taxon>
        <taxon>Gunneridae</taxon>
        <taxon>Pentapetalae</taxon>
        <taxon>rosids</taxon>
        <taxon>fabids</taxon>
        <taxon>Rosales</taxon>
        <taxon>Rhamnaceae</taxon>
        <taxon>rhamnoid group</taxon>
        <taxon>Rhamneae</taxon>
        <taxon>Rhamnella</taxon>
    </lineage>
</organism>
<comment type="caution">
    <text evidence="1">The sequence shown here is derived from an EMBL/GenBank/DDBJ whole genome shotgun (WGS) entry which is preliminary data.</text>
</comment>
<dbReference type="AlphaFoldDB" id="A0A8K0HD12"/>
<name>A0A8K0HD12_9ROSA</name>
<protein>
    <submittedName>
        <fullName evidence="1">Uncharacterized protein</fullName>
    </submittedName>
</protein>
<evidence type="ECO:0000313" key="2">
    <source>
        <dbReference type="Proteomes" id="UP000796880"/>
    </source>
</evidence>
<dbReference type="Proteomes" id="UP000796880">
    <property type="component" value="Unassembled WGS sequence"/>
</dbReference>
<gene>
    <name evidence="1" type="ORF">FNV43_RR10322</name>
</gene>
<sequence>MKERCPCQPSKSTHIYQNLIKSIRVQLLRLFASRAYGSTAAGQLHYDYDDDYYKPSLMVDSEGSKTHYQSMRFGISQRDSPPNNKTRHQMTIYTYLPPVGPIEYELCDLLAISFMNFLKIYLLPDSETRY</sequence>
<accession>A0A8K0HD12</accession>
<reference evidence="1" key="1">
    <citation type="submission" date="2020-03" db="EMBL/GenBank/DDBJ databases">
        <title>A high-quality chromosome-level genome assembly of a woody plant with both climbing and erect habits, Rhamnella rubrinervis.</title>
        <authorList>
            <person name="Lu Z."/>
            <person name="Yang Y."/>
            <person name="Zhu X."/>
            <person name="Sun Y."/>
        </authorList>
    </citation>
    <scope>NUCLEOTIDE SEQUENCE</scope>
    <source>
        <strain evidence="1">BYM</strain>
        <tissue evidence="1">Leaf</tissue>
    </source>
</reference>
<evidence type="ECO:0000313" key="1">
    <source>
        <dbReference type="EMBL" id="KAF3449593.1"/>
    </source>
</evidence>
<proteinExistence type="predicted"/>